<dbReference type="Gene3D" id="6.20.370.130">
    <property type="match status" value="1"/>
</dbReference>
<dbReference type="Pfam" id="PF00313">
    <property type="entry name" value="CSD"/>
    <property type="match status" value="1"/>
</dbReference>
<dbReference type="GO" id="GO:0005829">
    <property type="term" value="C:cytosol"/>
    <property type="evidence" value="ECO:0007669"/>
    <property type="project" value="UniProtKB-ARBA"/>
</dbReference>
<dbReference type="CDD" id="cd04458">
    <property type="entry name" value="CSP_CDS"/>
    <property type="match status" value="1"/>
</dbReference>
<dbReference type="SMART" id="SM00357">
    <property type="entry name" value="CSP"/>
    <property type="match status" value="1"/>
</dbReference>
<feature type="domain" description="CSD" evidence="4">
    <location>
        <begin position="43"/>
        <end position="108"/>
    </location>
</feature>
<dbReference type="InterPro" id="IPR050181">
    <property type="entry name" value="Cold_shock_domain"/>
</dbReference>
<dbReference type="PANTHER" id="PTHR11544">
    <property type="entry name" value="COLD SHOCK DOMAIN CONTAINING PROTEINS"/>
    <property type="match status" value="1"/>
</dbReference>
<evidence type="ECO:0000259" key="4">
    <source>
        <dbReference type="PROSITE" id="PS51857"/>
    </source>
</evidence>
<name>A0A3D9DZ46_9GAMM</name>
<evidence type="ECO:0000313" key="6">
    <source>
        <dbReference type="Proteomes" id="UP000256334"/>
    </source>
</evidence>
<dbReference type="Proteomes" id="UP000256334">
    <property type="component" value="Unassembled WGS sequence"/>
</dbReference>
<keyword evidence="2" id="KW-0963">Cytoplasm</keyword>
<keyword evidence="6" id="KW-1185">Reference proteome</keyword>
<proteinExistence type="predicted"/>
<dbReference type="InterPro" id="IPR011129">
    <property type="entry name" value="CSD"/>
</dbReference>
<evidence type="ECO:0000256" key="3">
    <source>
        <dbReference type="RuleBase" id="RU000408"/>
    </source>
</evidence>
<protein>
    <submittedName>
        <fullName evidence="5">Cold shock CspA family protein</fullName>
    </submittedName>
</protein>
<dbReference type="EMBL" id="QRDJ01000006">
    <property type="protein sequence ID" value="REC95935.1"/>
    <property type="molecule type" value="Genomic_DNA"/>
</dbReference>
<dbReference type="GO" id="GO:0003676">
    <property type="term" value="F:nucleic acid binding"/>
    <property type="evidence" value="ECO:0007669"/>
    <property type="project" value="InterPro"/>
</dbReference>
<dbReference type="SUPFAM" id="SSF50249">
    <property type="entry name" value="Nucleic acid-binding proteins"/>
    <property type="match status" value="1"/>
</dbReference>
<dbReference type="PRINTS" id="PR00050">
    <property type="entry name" value="COLDSHOCK"/>
</dbReference>
<comment type="caution">
    <text evidence="5">The sequence shown here is derived from an EMBL/GenBank/DDBJ whole genome shotgun (WGS) entry which is preliminary data.</text>
</comment>
<accession>A0A3D9DZ46</accession>
<dbReference type="Gene3D" id="2.40.50.140">
    <property type="entry name" value="Nucleic acid-binding proteins"/>
    <property type="match status" value="1"/>
</dbReference>
<dbReference type="PROSITE" id="PS51857">
    <property type="entry name" value="CSD_2"/>
    <property type="match status" value="1"/>
</dbReference>
<dbReference type="InterPro" id="IPR012340">
    <property type="entry name" value="NA-bd_OB-fold"/>
</dbReference>
<dbReference type="InterPro" id="IPR002059">
    <property type="entry name" value="CSP_DNA-bd"/>
</dbReference>
<dbReference type="FunFam" id="2.40.50.140:FF:000006">
    <property type="entry name" value="Cold shock protein CspC"/>
    <property type="match status" value="1"/>
</dbReference>
<reference evidence="5 6" key="1">
    <citation type="submission" date="2018-07" db="EMBL/GenBank/DDBJ databases">
        <title>Genomic Encyclopedia of Type Strains, Phase IV (KMG-IV): sequencing the most valuable type-strain genomes for metagenomic binning, comparative biology and taxonomic classification.</title>
        <authorList>
            <person name="Goeker M."/>
        </authorList>
    </citation>
    <scope>NUCLEOTIDE SEQUENCE [LARGE SCALE GENOMIC DNA]</scope>
    <source>
        <strain evidence="5 6">DSM 14324</strain>
    </source>
</reference>
<gene>
    <name evidence="5" type="ORF">C8D72_0604</name>
</gene>
<sequence>MLPEVALQVECLTDSSINIPLKAQRINGLRLGITANRARTSKMATGTVKWFNDTKGYGFISPDDGGDDLFAHFSEIQAEGFKSLQDGQKVSFEVTQGKKGLQAANIKATD</sequence>
<evidence type="ECO:0000256" key="2">
    <source>
        <dbReference type="ARBA" id="ARBA00022490"/>
    </source>
</evidence>
<comment type="subcellular location">
    <subcellularLocation>
        <location evidence="1 3">Cytoplasm</location>
    </subcellularLocation>
</comment>
<evidence type="ECO:0000313" key="5">
    <source>
        <dbReference type="EMBL" id="REC95935.1"/>
    </source>
</evidence>
<evidence type="ECO:0000256" key="1">
    <source>
        <dbReference type="ARBA" id="ARBA00004496"/>
    </source>
</evidence>
<dbReference type="AlphaFoldDB" id="A0A3D9DZ46"/>
<dbReference type="InterPro" id="IPR019844">
    <property type="entry name" value="CSD_CS"/>
</dbReference>
<organism evidence="5 6">
    <name type="scientific">Kushneria indalinina DSM 14324</name>
    <dbReference type="NCBI Taxonomy" id="1122140"/>
    <lineage>
        <taxon>Bacteria</taxon>
        <taxon>Pseudomonadati</taxon>
        <taxon>Pseudomonadota</taxon>
        <taxon>Gammaproteobacteria</taxon>
        <taxon>Oceanospirillales</taxon>
        <taxon>Halomonadaceae</taxon>
        <taxon>Kushneria</taxon>
    </lineage>
</organism>
<dbReference type="PROSITE" id="PS00352">
    <property type="entry name" value="CSD_1"/>
    <property type="match status" value="1"/>
</dbReference>